<organism evidence="13 14">
    <name type="scientific">Cimex lectularius</name>
    <name type="common">Bed bug</name>
    <name type="synonym">Acanthia lectularia</name>
    <dbReference type="NCBI Taxonomy" id="79782"/>
    <lineage>
        <taxon>Eukaryota</taxon>
        <taxon>Metazoa</taxon>
        <taxon>Ecdysozoa</taxon>
        <taxon>Arthropoda</taxon>
        <taxon>Hexapoda</taxon>
        <taxon>Insecta</taxon>
        <taxon>Pterygota</taxon>
        <taxon>Neoptera</taxon>
        <taxon>Paraneoptera</taxon>
        <taxon>Hemiptera</taxon>
        <taxon>Heteroptera</taxon>
        <taxon>Panheteroptera</taxon>
        <taxon>Cimicomorpha</taxon>
        <taxon>Cimicidae</taxon>
        <taxon>Cimex</taxon>
    </lineage>
</organism>
<keyword evidence="7" id="KW-0594">Phospholipid biosynthesis</keyword>
<keyword evidence="10" id="KW-0670">Pyruvate</keyword>
<dbReference type="NCBIfam" id="TIGR00163">
    <property type="entry name" value="PS_decarb"/>
    <property type="match status" value="1"/>
</dbReference>
<dbReference type="GO" id="GO:0005739">
    <property type="term" value="C:mitochondrion"/>
    <property type="evidence" value="ECO:0007669"/>
    <property type="project" value="TreeGrafter"/>
</dbReference>
<dbReference type="PANTHER" id="PTHR10067">
    <property type="entry name" value="PHOSPHATIDYLSERINE DECARBOXYLASE"/>
    <property type="match status" value="1"/>
</dbReference>
<keyword evidence="14" id="KW-1185">Reference proteome</keyword>
<evidence type="ECO:0000256" key="9">
    <source>
        <dbReference type="ARBA" id="ARBA00023264"/>
    </source>
</evidence>
<evidence type="ECO:0000313" key="14">
    <source>
        <dbReference type="Proteomes" id="UP000494040"/>
    </source>
</evidence>
<accession>A0A8I6RDZ9</accession>
<name>A0A8I6RDZ9_CIMLE</name>
<dbReference type="InterPro" id="IPR003817">
    <property type="entry name" value="PS_Dcarbxylase"/>
</dbReference>
<dbReference type="PANTHER" id="PTHR10067:SF6">
    <property type="entry name" value="PHOSPHATIDYLSERINE DECARBOXYLASE PROENZYME, MITOCHONDRIAL"/>
    <property type="match status" value="1"/>
</dbReference>
<evidence type="ECO:0000256" key="1">
    <source>
        <dbReference type="ARBA" id="ARBA00001928"/>
    </source>
</evidence>
<keyword evidence="4" id="KW-0444">Lipid biosynthesis</keyword>
<comment type="pathway">
    <text evidence="11">Phospholipid metabolism; phosphatidylethanolamine biosynthesis.</text>
</comment>
<evidence type="ECO:0000256" key="2">
    <source>
        <dbReference type="ARBA" id="ARBA00005189"/>
    </source>
</evidence>
<dbReference type="AlphaFoldDB" id="A0A8I6RDZ9"/>
<dbReference type="GO" id="GO:0004609">
    <property type="term" value="F:phosphatidylserine decarboxylase activity"/>
    <property type="evidence" value="ECO:0007669"/>
    <property type="project" value="UniProtKB-EC"/>
</dbReference>
<evidence type="ECO:0000256" key="6">
    <source>
        <dbReference type="ARBA" id="ARBA00023098"/>
    </source>
</evidence>
<dbReference type="InterPro" id="IPR033177">
    <property type="entry name" value="PSD-B"/>
</dbReference>
<dbReference type="OMA" id="KDYHHYH"/>
<evidence type="ECO:0000313" key="13">
    <source>
        <dbReference type="EnsemblMetazoa" id="XP_014243383.1"/>
    </source>
</evidence>
<protein>
    <recommendedName>
        <fullName evidence="3">phosphatidylserine decarboxylase</fullName>
        <ecNumber evidence="3">4.1.1.65</ecNumber>
    </recommendedName>
</protein>
<evidence type="ECO:0000256" key="7">
    <source>
        <dbReference type="ARBA" id="ARBA00023209"/>
    </source>
</evidence>
<dbReference type="OrthoDB" id="4330at2759"/>
<proteinExistence type="predicted"/>
<evidence type="ECO:0000256" key="4">
    <source>
        <dbReference type="ARBA" id="ARBA00022516"/>
    </source>
</evidence>
<dbReference type="Proteomes" id="UP000494040">
    <property type="component" value="Unassembled WGS sequence"/>
</dbReference>
<keyword evidence="9" id="KW-1208">Phospholipid metabolism</keyword>
<evidence type="ECO:0000256" key="8">
    <source>
        <dbReference type="ARBA" id="ARBA00023239"/>
    </source>
</evidence>
<evidence type="ECO:0000256" key="10">
    <source>
        <dbReference type="ARBA" id="ARBA00023317"/>
    </source>
</evidence>
<dbReference type="GO" id="GO:0006646">
    <property type="term" value="P:phosphatidylethanolamine biosynthetic process"/>
    <property type="evidence" value="ECO:0007669"/>
    <property type="project" value="UniProtKB-UniPathway"/>
</dbReference>
<evidence type="ECO:0000256" key="5">
    <source>
        <dbReference type="ARBA" id="ARBA00022793"/>
    </source>
</evidence>
<comment type="cofactor">
    <cofactor evidence="1">
        <name>pyruvate</name>
        <dbReference type="ChEBI" id="CHEBI:15361"/>
    </cofactor>
</comment>
<reference evidence="13" key="1">
    <citation type="submission" date="2022-01" db="UniProtKB">
        <authorList>
            <consortium name="EnsemblMetazoa"/>
        </authorList>
    </citation>
    <scope>IDENTIFICATION</scope>
</reference>
<comment type="pathway">
    <text evidence="2">Lipid metabolism.</text>
</comment>
<evidence type="ECO:0000256" key="11">
    <source>
        <dbReference type="ARBA" id="ARBA00024326"/>
    </source>
</evidence>
<keyword evidence="8" id="KW-0456">Lyase</keyword>
<comment type="function">
    <text evidence="12">Catalyzes the formation of phosphatidylethanolamine (PtdEtn) from phosphatidylserine (PtdSer). Plays a central role in phospholipid metabolism and in the interorganelle trafficking of phosphatidylserine. May be involved in lipid droplet biogenesis at the endoplasmic reticulum membrane.</text>
</comment>
<evidence type="ECO:0000256" key="12">
    <source>
        <dbReference type="ARBA" id="ARBA00045136"/>
    </source>
</evidence>
<sequence>MNVSGRFIIASNRSLTRRRQSTHTGGSGRGGLFRRIWDSWIPIPTGVGLTLLGVLQLRRMDRERKRDREEELWEMKVYKMLPLRSLSRGAGVIAEFPIPELLRKPLFSTYSKLFGVDVAEMSEPYDSFCCFADFFTRSLRDGCRPLADSAIVSPADGRVMASCKVRSFKIEQVKGATYSIQEFLGRPPHNEKYFEVSFDSQKVPYKSTWNEYKHQLLKNPKNELYQCVIYLSPGNYHRFHSPADIRVNFRRHIPGYLMSVNPKIAGILPGLFSMNERVIYTGEWQEGFFSLTAVGATNVGSIRVYKDDALTTNRQNETSPLDRELSFTWRKGEEIGEFRIGSTVVLLFEAPPDFQMDMAPNDTVRVGIGLSKNY</sequence>
<evidence type="ECO:0000256" key="3">
    <source>
        <dbReference type="ARBA" id="ARBA00012243"/>
    </source>
</evidence>
<dbReference type="KEGG" id="clec:106663227"/>
<keyword evidence="6" id="KW-0443">Lipid metabolism</keyword>
<dbReference type="EnsemblMetazoa" id="XM_014387897.2">
    <property type="protein sequence ID" value="XP_014243383.1"/>
    <property type="gene ID" value="LOC106663227"/>
</dbReference>
<dbReference type="EC" id="4.1.1.65" evidence="3"/>
<keyword evidence="5" id="KW-0210">Decarboxylase</keyword>
<dbReference type="Pfam" id="PF02666">
    <property type="entry name" value="PS_Dcarbxylase"/>
    <property type="match status" value="1"/>
</dbReference>
<gene>
    <name evidence="13" type="primary">106663227</name>
</gene>
<dbReference type="UniPathway" id="UPA00558"/>